<keyword evidence="2" id="KW-1185">Reference proteome</keyword>
<reference evidence="1 2" key="1">
    <citation type="journal article" date="2018" name="Nat. Ecol. Evol.">
        <title>Shark genomes provide insights into elasmobranch evolution and the origin of vertebrates.</title>
        <authorList>
            <person name="Hara Y"/>
            <person name="Yamaguchi K"/>
            <person name="Onimaru K"/>
            <person name="Kadota M"/>
            <person name="Koyanagi M"/>
            <person name="Keeley SD"/>
            <person name="Tatsumi K"/>
            <person name="Tanaka K"/>
            <person name="Motone F"/>
            <person name="Kageyama Y"/>
            <person name="Nozu R"/>
            <person name="Adachi N"/>
            <person name="Nishimura O"/>
            <person name="Nakagawa R"/>
            <person name="Tanegashima C"/>
            <person name="Kiyatake I"/>
            <person name="Matsumoto R"/>
            <person name="Murakumo K"/>
            <person name="Nishida K"/>
            <person name="Terakita A"/>
            <person name="Kuratani S"/>
            <person name="Sato K"/>
            <person name="Hyodo S Kuraku.S."/>
        </authorList>
    </citation>
    <scope>NUCLEOTIDE SEQUENCE [LARGE SCALE GENOMIC DNA]</scope>
</reference>
<dbReference type="Proteomes" id="UP000288216">
    <property type="component" value="Unassembled WGS sequence"/>
</dbReference>
<gene>
    <name evidence="1" type="ORF">scyTo_0008831</name>
</gene>
<comment type="caution">
    <text evidence="1">The sequence shown here is derived from an EMBL/GenBank/DDBJ whole genome shotgun (WGS) entry which is preliminary data.</text>
</comment>
<sequence>FNLSIITRFKIIPVNLEIWLKVEKAYGLSPLSPCLMQELGKEHLHVCLSTTTPPEYLLYWTNIKNMYFSIREPHRDPSPR</sequence>
<evidence type="ECO:0000313" key="2">
    <source>
        <dbReference type="Proteomes" id="UP000288216"/>
    </source>
</evidence>
<evidence type="ECO:0000313" key="1">
    <source>
        <dbReference type="EMBL" id="GCB71414.1"/>
    </source>
</evidence>
<name>A0A401PE66_SCYTO</name>
<accession>A0A401PE66</accession>
<proteinExistence type="predicted"/>
<organism evidence="1 2">
    <name type="scientific">Scyliorhinus torazame</name>
    <name type="common">Cloudy catshark</name>
    <name type="synonym">Catulus torazame</name>
    <dbReference type="NCBI Taxonomy" id="75743"/>
    <lineage>
        <taxon>Eukaryota</taxon>
        <taxon>Metazoa</taxon>
        <taxon>Chordata</taxon>
        <taxon>Craniata</taxon>
        <taxon>Vertebrata</taxon>
        <taxon>Chondrichthyes</taxon>
        <taxon>Elasmobranchii</taxon>
        <taxon>Galeomorphii</taxon>
        <taxon>Galeoidea</taxon>
        <taxon>Carcharhiniformes</taxon>
        <taxon>Scyliorhinidae</taxon>
        <taxon>Scyliorhinus</taxon>
    </lineage>
</organism>
<dbReference type="AlphaFoldDB" id="A0A401PE66"/>
<dbReference type="EMBL" id="BFAA01003464">
    <property type="protein sequence ID" value="GCB71414.1"/>
    <property type="molecule type" value="Genomic_DNA"/>
</dbReference>
<protein>
    <submittedName>
        <fullName evidence="1">Uncharacterized protein</fullName>
    </submittedName>
</protein>
<feature type="non-terminal residue" evidence="1">
    <location>
        <position position="1"/>
    </location>
</feature>